<comment type="caution">
    <text evidence="2">The sequence shown here is derived from an EMBL/GenBank/DDBJ whole genome shotgun (WGS) entry which is preliminary data.</text>
</comment>
<dbReference type="AlphaFoldDB" id="A0A395W6R1"/>
<protein>
    <recommendedName>
        <fullName evidence="4">DUF4352 domain-containing protein</fullName>
    </recommendedName>
</protein>
<evidence type="ECO:0000313" key="3">
    <source>
        <dbReference type="Proteomes" id="UP000265489"/>
    </source>
</evidence>
<dbReference type="PROSITE" id="PS51257">
    <property type="entry name" value="PROKAR_LIPOPROTEIN"/>
    <property type="match status" value="1"/>
</dbReference>
<proteinExistence type="predicted"/>
<evidence type="ECO:0000256" key="1">
    <source>
        <dbReference type="SAM" id="SignalP"/>
    </source>
</evidence>
<accession>A0A395W6R1</accession>
<dbReference type="Proteomes" id="UP000265489">
    <property type="component" value="Unassembled WGS sequence"/>
</dbReference>
<dbReference type="EMBL" id="QRYQ01000010">
    <property type="protein sequence ID" value="RGU91525.1"/>
    <property type="molecule type" value="Genomic_DNA"/>
</dbReference>
<gene>
    <name evidence="2" type="ORF">DWW32_06565</name>
</gene>
<organism evidence="2 3">
    <name type="scientific">Holdemanella biformis</name>
    <dbReference type="NCBI Taxonomy" id="1735"/>
    <lineage>
        <taxon>Bacteria</taxon>
        <taxon>Bacillati</taxon>
        <taxon>Bacillota</taxon>
        <taxon>Erysipelotrichia</taxon>
        <taxon>Erysipelotrichales</taxon>
        <taxon>Erysipelotrichaceae</taxon>
        <taxon>Holdemanella</taxon>
    </lineage>
</organism>
<sequence length="303" mass="34424">MKKIISLICICFLSLSLFGCSKPENHVDLTSNVSCKLLDVLTVTNETDNSTYYYYLASIKNKGKKPFNTQELYYTVTDNNEKDISVIDKYQSTPTYAISKGQSTYIYGYIGFPNNDQKNLGLSFNKKKQFLPFKAFDIRKASDKNVKDSKDKKYVFFEDDALKISVDGSKAKYVYENNETVLKNVKIRYENKTESRITVPYITPSATLEGIDLSGKGEFSSMEDIQKKDFSTNGMAPKTQSFKAKVTGYMLYFLDSKQTINAEIEFHFENAAPDFTDKSTKPFVVNMNSKAFGKSNTFKIGLE</sequence>
<keyword evidence="1" id="KW-0732">Signal</keyword>
<evidence type="ECO:0000313" key="2">
    <source>
        <dbReference type="EMBL" id="RGU91525.1"/>
    </source>
</evidence>
<evidence type="ECO:0008006" key="4">
    <source>
        <dbReference type="Google" id="ProtNLM"/>
    </source>
</evidence>
<reference evidence="2 3" key="1">
    <citation type="submission" date="2018-08" db="EMBL/GenBank/DDBJ databases">
        <title>A genome reference for cultivated species of the human gut microbiota.</title>
        <authorList>
            <person name="Zou Y."/>
            <person name="Xue W."/>
            <person name="Luo G."/>
        </authorList>
    </citation>
    <scope>NUCLEOTIDE SEQUENCE [LARGE SCALE GENOMIC DNA]</scope>
    <source>
        <strain evidence="2 3">AF15-20</strain>
    </source>
</reference>
<feature type="signal peptide" evidence="1">
    <location>
        <begin position="1"/>
        <end position="21"/>
    </location>
</feature>
<feature type="chain" id="PRO_5038992949" description="DUF4352 domain-containing protein" evidence="1">
    <location>
        <begin position="22"/>
        <end position="303"/>
    </location>
</feature>
<name>A0A395W6R1_9FIRM</name>
<dbReference type="GeneID" id="66578768"/>
<dbReference type="RefSeq" id="WP_118325178.1">
    <property type="nucleotide sequence ID" value="NZ_JAJFOZ010000012.1"/>
</dbReference>